<evidence type="ECO:0000313" key="5">
    <source>
        <dbReference type="Proteomes" id="UP001240777"/>
    </source>
</evidence>
<evidence type="ECO:0000313" key="2">
    <source>
        <dbReference type="EMBL" id="MDO7253273.1"/>
    </source>
</evidence>
<dbReference type="SMART" id="SM00869">
    <property type="entry name" value="Autotransporter"/>
    <property type="match status" value="1"/>
</dbReference>
<dbReference type="InterPro" id="IPR036709">
    <property type="entry name" value="Autotransporte_beta_dom_sf"/>
</dbReference>
<name>A0AA90TBV9_9HELI</name>
<protein>
    <submittedName>
        <fullName evidence="3">Autotransporter outer membrane beta-barrel domain-containing protein</fullName>
    </submittedName>
</protein>
<proteinExistence type="predicted"/>
<dbReference type="Pfam" id="PF03797">
    <property type="entry name" value="Autotransporter"/>
    <property type="match status" value="1"/>
</dbReference>
<dbReference type="PROSITE" id="PS51208">
    <property type="entry name" value="AUTOTRANSPORTER"/>
    <property type="match status" value="1"/>
</dbReference>
<reference evidence="2 4" key="3">
    <citation type="journal article" date="2024" name="Syst. Appl. Microbiol.">
        <title>Helicobacter cappadocius sp. nov., from lizards: The first psychrotrophic Helicobacter species.</title>
        <authorList>
            <person name="Aydin F."/>
            <person name="Tarhane S."/>
            <person name="Karakaya E."/>
            <person name="Abay S."/>
            <person name="Kayman T."/>
            <person name="Guran O."/>
            <person name="Bozkurt E."/>
            <person name="Uzum N."/>
            <person name="Avci A."/>
            <person name="Olgun K."/>
            <person name="Jablonski D."/>
            <person name="Guran C."/>
            <person name="Burcin Saticioglu I."/>
        </authorList>
    </citation>
    <scope>NUCLEOTIDE SEQUENCE [LARGE SCALE GENOMIC DNA]</scope>
    <source>
        <strain evidence="2">Faydin-H75</strain>
        <strain evidence="4">faydin-H76</strain>
    </source>
</reference>
<evidence type="ECO:0000259" key="1">
    <source>
        <dbReference type="PROSITE" id="PS51208"/>
    </source>
</evidence>
<evidence type="ECO:0000313" key="3">
    <source>
        <dbReference type="EMBL" id="MDP2539196.1"/>
    </source>
</evidence>
<feature type="domain" description="Autotransporter" evidence="1">
    <location>
        <begin position="1239"/>
        <end position="1516"/>
    </location>
</feature>
<dbReference type="EMBL" id="JAUYZK010000006">
    <property type="protein sequence ID" value="MDP2539196.1"/>
    <property type="molecule type" value="Genomic_DNA"/>
</dbReference>
<sequence length="1640" mass="175649">MNYRDLNGKMPTSTIKITPESMRNLSFLLGVLVLITSFLFPTYLRAEIVSFGSSTCSSTSSDSCIGGTYDKIAKGDDPKHTSYYGELEFKPGPKILSFKFYGDTAFIETLNVKSKILILQGSFSGSGIKQGTFTNASLYGDYYNESGPPAVDVPTKMDFVGHSDEDGSGIAFSGNIKNYNGISIWTFKDDANMQGSIQANASGTSEGMNTITFTDSSLNGNISNGINSTPSANSIQRVSQTISFSGNSKTFDYALKGDISTIAGYMNVSFSNDARMIGDVKMSEDGKMIPYGKDPTPSHSTELKFTNSSLTGNITQDKTGKRLISFSGNQSKDGYAMKGSITNQGGDLSAILDAGAIWEGDDSGVALNNSSTTAITIKPSSAIRGDINNADGTLKLDFDTSYQTGTFNLSGGSTTITTLNKSSLGDFAGSGMLTLSLDGSSAGNIENSNVSSTITFKDTLTTPPTDLSSSGLQIGGIDFNGKLTGEIKYYNVGDINNHNSSDTDMTITSSKVGNISNVNKLAISSSSTGDITNNDTKASLTLSSMSDQSIGNVVFAGTLNAVFDKTNTKNISNTGGNTTLSLSNGSQTGSISTISGSTTISADNSNIDGDLSNSGTLSADFKNTSILKGNLVTNNGNSNVSFENGTSMLGSLVGLAGSSNAIFSSDVSKISFASTDTFFPKSDSGSSVDVSTMSDDEKSALISSITPAMLTSYLNASGISNYGGMIDTQGGVNKVDFQDSLYLGGAINTTGGVANITLSFSNELITKLKSNPLTKAFLYEGSGPEFFVNTSSGTSNIALSGDIKGIAHFNYTGGNTNILFSDTIKKDTTTAVSATSKSIGDTTDFNDPASFDPTSSDTTKTQVKVNGHIFQDGLLIRLDAAKAESILAPYRDVFSSNMATFHIDKITDSTTYSAKISGVVVGEVDSLNSSGSTTPKNYEAVLDENAAFIGNLNISDRNISIEFSKGSKLILLGNSNITKLSSNDDNAPSSVDFDNIIGDTLNQKNAVVDLATQGIPSSTSNIRTSFSTLNIKEVDDLSHTVFRLAYNPNVDTSETTDKKADHIIIDKVSNSTDQELTNYLQVFQNSEHFLVGDLSKKNIIVLSVANDSSTGNPNIKFNESSSVQQGYDVIYTTFQSKQENSSSGDPVIAPPPAESTDLAVSSAKMLVGADATTSPTDESTDSPDKTPVILPWTNYYIKSADVHINKANQDMTQAAISTNYNIFLSNINDLNKRLGELRGNSNAQGAWGRIFNGMSTSNRGEEVTTYATNIQGGYDFSIPHSGARSYFGAALSYGYNVLNGTDFTGKAQSIELGAYYSFVSEEGFYTDTILKYAFIMNKLSLPKNQNIDNNLNSSTISLGEEFGYRWNFLLKDLETSRHSLYLEPQAEFVFGYVGNGSFDQINGRSYLNSKIDNILAFRGRVGGVVGYALKTASNQTDFRLGLSYVGDVAGGGNIYLKTNFSQAQQSVSSNQMAMLSFGVNSILSQKWRVYADIDTSFLGKYYNQTYLVSVGGRYAFGKQTLNKQSVKIKQAKQMQEPQKETSSNDVKLPSGYYWVVYALENNSKLTPNQEKFIRKYPYKVSYEYQTIKDASGKSKKILFRYYLLGGFKTKEGALKNQNIANKIAEILNKKNIKAILKEIK</sequence>
<dbReference type="RefSeq" id="WP_305517117.1">
    <property type="nucleotide sequence ID" value="NZ_JAUPEV010000006.1"/>
</dbReference>
<gene>
    <name evidence="2" type="ORF">Q5I04_05035</name>
    <name evidence="3" type="ORF">Q5I06_05345</name>
</gene>
<accession>A0AA90TBV9</accession>
<organism evidence="3 4">
    <name type="scientific">Helicobacter cappadocius</name>
    <dbReference type="NCBI Taxonomy" id="3063998"/>
    <lineage>
        <taxon>Bacteria</taxon>
        <taxon>Pseudomonadati</taxon>
        <taxon>Campylobacterota</taxon>
        <taxon>Epsilonproteobacteria</taxon>
        <taxon>Campylobacterales</taxon>
        <taxon>Helicobacteraceae</taxon>
        <taxon>Helicobacter</taxon>
    </lineage>
</organism>
<comment type="caution">
    <text evidence="3">The sequence shown here is derived from an EMBL/GenBank/DDBJ whole genome shotgun (WGS) entry which is preliminary data.</text>
</comment>
<keyword evidence="5" id="KW-1185">Reference proteome</keyword>
<dbReference type="Gene3D" id="2.40.128.130">
    <property type="entry name" value="Autotransporter beta-domain"/>
    <property type="match status" value="1"/>
</dbReference>
<evidence type="ECO:0000313" key="4">
    <source>
        <dbReference type="Proteomes" id="UP001177258"/>
    </source>
</evidence>
<dbReference type="InterPro" id="IPR005546">
    <property type="entry name" value="Autotransporte_beta"/>
</dbReference>
<dbReference type="NCBIfam" id="TIGR01414">
    <property type="entry name" value="autotrans_barl"/>
    <property type="match status" value="1"/>
</dbReference>
<dbReference type="InterPro" id="IPR006315">
    <property type="entry name" value="OM_autotransptr_brl_dom"/>
</dbReference>
<dbReference type="Proteomes" id="UP001240777">
    <property type="component" value="Unassembled WGS sequence"/>
</dbReference>
<dbReference type="EMBL" id="JAUPEV010000006">
    <property type="protein sequence ID" value="MDO7253273.1"/>
    <property type="molecule type" value="Genomic_DNA"/>
</dbReference>
<dbReference type="SUPFAM" id="SSF103515">
    <property type="entry name" value="Autotransporter"/>
    <property type="match status" value="1"/>
</dbReference>
<dbReference type="GO" id="GO:0019867">
    <property type="term" value="C:outer membrane"/>
    <property type="evidence" value="ECO:0007669"/>
    <property type="project" value="InterPro"/>
</dbReference>
<reference evidence="3 5" key="1">
    <citation type="submission" date="2023-07" db="EMBL/GenBank/DDBJ databases">
        <title>Unpublished Manusciprt.</title>
        <authorList>
            <person name="Aydin F."/>
            <person name="Tarhane S."/>
            <person name="Saticioglu I.B."/>
            <person name="Karakaya E."/>
            <person name="Abay S."/>
            <person name="Guran O."/>
            <person name="Bozkurt E."/>
            <person name="Uzum N."/>
            <person name="Olgun K."/>
            <person name="Jablonski D."/>
        </authorList>
    </citation>
    <scope>NUCLEOTIDE SEQUENCE</scope>
    <source>
        <strain evidence="5">faydin-H75</strain>
        <strain evidence="3">Faydin-H76</strain>
    </source>
</reference>
<dbReference type="Proteomes" id="UP001177258">
    <property type="component" value="Unassembled WGS sequence"/>
</dbReference>
<reference evidence="2" key="2">
    <citation type="submission" date="2023-07" db="EMBL/GenBank/DDBJ databases">
        <authorList>
            <person name="Aydin F."/>
            <person name="Tarhane S."/>
            <person name="Saticioglu I.B."/>
            <person name="Karakaya E."/>
            <person name="Abay S."/>
            <person name="Guran O."/>
            <person name="Bozkurt E."/>
            <person name="Uzum N."/>
            <person name="Olgun K."/>
            <person name="Jablonski D."/>
        </authorList>
    </citation>
    <scope>NUCLEOTIDE SEQUENCE</scope>
    <source>
        <strain evidence="2">Faydin-H75</strain>
    </source>
</reference>